<feature type="region of interest" description="Disordered" evidence="1">
    <location>
        <begin position="29"/>
        <end position="70"/>
    </location>
</feature>
<organism evidence="2 3">
    <name type="scientific">Callosobruchus maculatus</name>
    <name type="common">Southern cowpea weevil</name>
    <name type="synonym">Pulse bruchid</name>
    <dbReference type="NCBI Taxonomy" id="64391"/>
    <lineage>
        <taxon>Eukaryota</taxon>
        <taxon>Metazoa</taxon>
        <taxon>Ecdysozoa</taxon>
        <taxon>Arthropoda</taxon>
        <taxon>Hexapoda</taxon>
        <taxon>Insecta</taxon>
        <taxon>Pterygota</taxon>
        <taxon>Neoptera</taxon>
        <taxon>Endopterygota</taxon>
        <taxon>Coleoptera</taxon>
        <taxon>Polyphaga</taxon>
        <taxon>Cucujiformia</taxon>
        <taxon>Chrysomeloidea</taxon>
        <taxon>Chrysomelidae</taxon>
        <taxon>Bruchinae</taxon>
        <taxon>Bruchini</taxon>
        <taxon>Callosobruchus</taxon>
    </lineage>
</organism>
<proteinExistence type="predicted"/>
<protein>
    <submittedName>
        <fullName evidence="2">Uncharacterized protein</fullName>
    </submittedName>
</protein>
<name>A0A653DD01_CALMS</name>
<evidence type="ECO:0000313" key="2">
    <source>
        <dbReference type="EMBL" id="VEN57883.1"/>
    </source>
</evidence>
<accession>A0A653DD01</accession>
<keyword evidence="3" id="KW-1185">Reference proteome</keyword>
<reference evidence="2 3" key="1">
    <citation type="submission" date="2019-01" db="EMBL/GenBank/DDBJ databases">
        <authorList>
            <person name="Sayadi A."/>
        </authorList>
    </citation>
    <scope>NUCLEOTIDE SEQUENCE [LARGE SCALE GENOMIC DNA]</scope>
</reference>
<evidence type="ECO:0000313" key="3">
    <source>
        <dbReference type="Proteomes" id="UP000410492"/>
    </source>
</evidence>
<evidence type="ECO:0000256" key="1">
    <source>
        <dbReference type="SAM" id="MobiDB-lite"/>
    </source>
</evidence>
<dbReference type="AlphaFoldDB" id="A0A653DD01"/>
<dbReference type="Proteomes" id="UP000410492">
    <property type="component" value="Unassembled WGS sequence"/>
</dbReference>
<gene>
    <name evidence="2" type="ORF">CALMAC_LOCUS16398</name>
</gene>
<sequence>MYRFCLFRREPRYSGELFYLLDQRSRAQGLKGQRSKGQSSEVKGQRSKFRGQRSEVKGQGCSCRSRLLGH</sequence>
<dbReference type="EMBL" id="CAACVG010011343">
    <property type="protein sequence ID" value="VEN57883.1"/>
    <property type="molecule type" value="Genomic_DNA"/>
</dbReference>